<protein>
    <submittedName>
        <fullName evidence="1">DUF501 domain-containing protein</fullName>
    </submittedName>
</protein>
<dbReference type="Pfam" id="PF04417">
    <property type="entry name" value="DUF501"/>
    <property type="match status" value="1"/>
</dbReference>
<comment type="caution">
    <text evidence="1">The sequence shown here is derived from an EMBL/GenBank/DDBJ whole genome shotgun (WGS) entry which is preliminary data.</text>
</comment>
<dbReference type="GeneID" id="35867537"/>
<organism evidence="1 2">
    <name type="scientific">Winkia neuii</name>
    <dbReference type="NCBI Taxonomy" id="33007"/>
    <lineage>
        <taxon>Bacteria</taxon>
        <taxon>Bacillati</taxon>
        <taxon>Actinomycetota</taxon>
        <taxon>Actinomycetes</taxon>
        <taxon>Actinomycetales</taxon>
        <taxon>Actinomycetaceae</taxon>
        <taxon>Winkia</taxon>
    </lineage>
</organism>
<proteinExistence type="predicted"/>
<dbReference type="InterPro" id="IPR007511">
    <property type="entry name" value="DUF501"/>
</dbReference>
<dbReference type="Proteomes" id="UP000235122">
    <property type="component" value="Unassembled WGS sequence"/>
</dbReference>
<dbReference type="PANTHER" id="PTHR37163:SF1">
    <property type="entry name" value="DUF501 DOMAIN-CONTAINING PROTEIN"/>
    <property type="match status" value="1"/>
</dbReference>
<dbReference type="EMBL" id="PKKO01000004">
    <property type="protein sequence ID" value="PKY72076.1"/>
    <property type="molecule type" value="Genomic_DNA"/>
</dbReference>
<dbReference type="AlphaFoldDB" id="A0A2I1ILT5"/>
<dbReference type="PANTHER" id="PTHR37163">
    <property type="entry name" value="CONSERVED PROTEIN"/>
    <property type="match status" value="1"/>
</dbReference>
<dbReference type="STRING" id="33007.HMPREF3198_00501"/>
<evidence type="ECO:0000313" key="2">
    <source>
        <dbReference type="Proteomes" id="UP000235122"/>
    </source>
</evidence>
<keyword evidence="2" id="KW-1185">Reference proteome</keyword>
<name>A0A2I1ILT5_9ACTO</name>
<sequence length="173" mass="18727">MNITQASETDLEVLGSQLGRVPRGVVGIAARCVCSKPLVVATAPTLENGEPFPTVFYLSHPALVKAASRLEAEKQMEGYQSLLQDEAFAQRYKQAYQTYLEQRRQIAKLAGVEVPEAIQKVAAGGMPTRVKCLHALIGHSLASGQGVNPVGDLALQKIAELGMWGREQCYCND</sequence>
<evidence type="ECO:0000313" key="1">
    <source>
        <dbReference type="EMBL" id="PKY72076.1"/>
    </source>
</evidence>
<dbReference type="RefSeq" id="WP_024331295.1">
    <property type="nucleotide sequence ID" value="NZ_JASOXK010000003.1"/>
</dbReference>
<accession>A0A2I1ILT5</accession>
<gene>
    <name evidence="1" type="ORF">CYJ19_07680</name>
</gene>
<reference evidence="1 2" key="1">
    <citation type="submission" date="2017-12" db="EMBL/GenBank/DDBJ databases">
        <title>Phylogenetic diversity of female urinary microbiome.</title>
        <authorList>
            <person name="Thomas-White K."/>
            <person name="Wolfe A.J."/>
        </authorList>
    </citation>
    <scope>NUCLEOTIDE SEQUENCE [LARGE SCALE GENOMIC DNA]</scope>
    <source>
        <strain evidence="1 2">UMB0402</strain>
    </source>
</reference>